<proteinExistence type="predicted"/>
<protein>
    <submittedName>
        <fullName evidence="2">Uncharacterized protein</fullName>
    </submittedName>
</protein>
<evidence type="ECO:0000313" key="2">
    <source>
        <dbReference type="EMBL" id="KAF7259922.1"/>
    </source>
</evidence>
<comment type="caution">
    <text evidence="2">The sequence shown here is derived from an EMBL/GenBank/DDBJ whole genome shotgun (WGS) entry which is preliminary data.</text>
</comment>
<keyword evidence="3" id="KW-1185">Reference proteome</keyword>
<feature type="region of interest" description="Disordered" evidence="1">
    <location>
        <begin position="9"/>
        <end position="39"/>
    </location>
</feature>
<reference evidence="2" key="1">
    <citation type="submission" date="2019-07" db="EMBL/GenBank/DDBJ databases">
        <title>Annotation for the trematode Paragonimus miyazaki's.</title>
        <authorList>
            <person name="Choi Y.-J."/>
        </authorList>
    </citation>
    <scope>NUCLEOTIDE SEQUENCE</scope>
    <source>
        <strain evidence="2">Japan</strain>
    </source>
</reference>
<dbReference type="AlphaFoldDB" id="A0A8S9YZ99"/>
<sequence length="94" mass="10367">MEIVLYTGHTQPTSMRYHKNDTPVSNSISNEEPDEKSAKGRVCGINRVGSLLKSVFTTQPLTVRQGKLKNSHKNTGPGHPAFLVIFLLDLQTCS</sequence>
<evidence type="ECO:0000256" key="1">
    <source>
        <dbReference type="SAM" id="MobiDB-lite"/>
    </source>
</evidence>
<dbReference type="EMBL" id="JTDE01000976">
    <property type="protein sequence ID" value="KAF7259922.1"/>
    <property type="molecule type" value="Genomic_DNA"/>
</dbReference>
<name>A0A8S9YZ99_9TREM</name>
<accession>A0A8S9YZ99</accession>
<evidence type="ECO:0000313" key="3">
    <source>
        <dbReference type="Proteomes" id="UP000822476"/>
    </source>
</evidence>
<organism evidence="2 3">
    <name type="scientific">Paragonimus skrjabini miyazakii</name>
    <dbReference type="NCBI Taxonomy" id="59628"/>
    <lineage>
        <taxon>Eukaryota</taxon>
        <taxon>Metazoa</taxon>
        <taxon>Spiralia</taxon>
        <taxon>Lophotrochozoa</taxon>
        <taxon>Platyhelminthes</taxon>
        <taxon>Trematoda</taxon>
        <taxon>Digenea</taxon>
        <taxon>Plagiorchiida</taxon>
        <taxon>Troglotremata</taxon>
        <taxon>Troglotrematidae</taxon>
        <taxon>Paragonimus</taxon>
    </lineage>
</organism>
<dbReference type="Proteomes" id="UP000822476">
    <property type="component" value="Unassembled WGS sequence"/>
</dbReference>
<gene>
    <name evidence="2" type="ORF">EG68_03802</name>
</gene>